<gene>
    <name evidence="6" type="ORF">BV912_07720</name>
</gene>
<dbReference type="CDD" id="cd06127">
    <property type="entry name" value="DEDDh"/>
    <property type="match status" value="1"/>
</dbReference>
<protein>
    <recommendedName>
        <fullName evidence="1">DNA-directed DNA polymerase</fullName>
        <ecNumber evidence="1">2.7.7.7</ecNumber>
    </recommendedName>
</protein>
<dbReference type="GO" id="GO:0003887">
    <property type="term" value="F:DNA-directed DNA polymerase activity"/>
    <property type="evidence" value="ECO:0007669"/>
    <property type="project" value="UniProtKB-EC"/>
</dbReference>
<dbReference type="GO" id="GO:0005829">
    <property type="term" value="C:cytosol"/>
    <property type="evidence" value="ECO:0007669"/>
    <property type="project" value="TreeGrafter"/>
</dbReference>
<dbReference type="Pfam" id="PF00929">
    <property type="entry name" value="RNase_T"/>
    <property type="match status" value="1"/>
</dbReference>
<dbReference type="OrthoDB" id="9803913at2"/>
<dbReference type="InterPro" id="IPR012337">
    <property type="entry name" value="RNaseH-like_sf"/>
</dbReference>
<dbReference type="SMART" id="SM00479">
    <property type="entry name" value="EXOIII"/>
    <property type="match status" value="1"/>
</dbReference>
<dbReference type="Gene3D" id="3.30.420.10">
    <property type="entry name" value="Ribonuclease H-like superfamily/Ribonuclease H"/>
    <property type="match status" value="1"/>
</dbReference>
<evidence type="ECO:0000256" key="2">
    <source>
        <dbReference type="ARBA" id="ARBA00025483"/>
    </source>
</evidence>
<accession>A0A1X3DI18</accession>
<sequence>MVLDSRWLQLAKYFVGLGIPVAIVDIESTGGNLYEDRITEIAILRFENGIVRHYEWLVNPQKPISEFITMLTGIDNGMVMNAPAFSDISDILLPLLRGTLLIAHNSRFDYTFLRHEFQRIGVHFAAPTLCTVQLSRRLYPQHHKHNLDSIIERFQIDVKKRHRAMSDVLALADFLEKSFTEKGNGEWERQFYSLTQPKVLPSWLSNSLSKQVYALPDIYGVSVWLDKKRKTVKIDVHEKAFSEISASLQSTTGLAFTREISEIRFIPALGKLHALREKALLEVDSHIRPSEINSRYFTVQFVFEESSSSLQARIAPLMSGYMHQPPTGLFLHKKSAKRALTAWAKEHGLCPSLLGILPDSHARNMSCPVKEIGHCSGDCYAKNGIELQNRKIIDNASLLPIVDWGNAKKITVVEFDALSGQKIVLNCVGGALELTNGRWYFDHTLPKLLKEKFKLGRKAVQVIEAV</sequence>
<dbReference type="InterPro" id="IPR036397">
    <property type="entry name" value="RNaseH_sf"/>
</dbReference>
<dbReference type="Proteomes" id="UP000193303">
    <property type="component" value="Unassembled WGS sequence"/>
</dbReference>
<dbReference type="RefSeq" id="WP_085359644.1">
    <property type="nucleotide sequence ID" value="NZ_MTAB01000015.1"/>
</dbReference>
<proteinExistence type="predicted"/>
<comment type="function">
    <text evidence="2">DNA polymerase III is a complex, multichain enzyme responsible for most of the replicative synthesis in bacteria. The epsilon subunit contain the editing function and is a proofreading 3'-5' exonuclease.</text>
</comment>
<dbReference type="PANTHER" id="PTHR30231:SF37">
    <property type="entry name" value="EXODEOXYRIBONUCLEASE 10"/>
    <property type="match status" value="1"/>
</dbReference>
<dbReference type="InterPro" id="IPR006054">
    <property type="entry name" value="DnaQ"/>
</dbReference>
<name>A0A1X3DI18_9NEIS</name>
<evidence type="ECO:0000313" key="6">
    <source>
        <dbReference type="EMBL" id="OSI20443.1"/>
    </source>
</evidence>
<dbReference type="GO" id="GO:0003677">
    <property type="term" value="F:DNA binding"/>
    <property type="evidence" value="ECO:0007669"/>
    <property type="project" value="InterPro"/>
</dbReference>
<evidence type="ECO:0000313" key="7">
    <source>
        <dbReference type="Proteomes" id="UP000193303"/>
    </source>
</evidence>
<dbReference type="EMBL" id="MTAB01000015">
    <property type="protein sequence ID" value="OSI20443.1"/>
    <property type="molecule type" value="Genomic_DNA"/>
</dbReference>
<dbReference type="EC" id="2.7.7.7" evidence="1"/>
<dbReference type="AlphaFoldDB" id="A0A1X3DI18"/>
<evidence type="ECO:0000256" key="3">
    <source>
        <dbReference type="ARBA" id="ARBA00026073"/>
    </source>
</evidence>
<reference evidence="7" key="1">
    <citation type="submission" date="2017-01" db="EMBL/GenBank/DDBJ databases">
        <authorList>
            <person name="Mah S.A."/>
            <person name="Swanson W.J."/>
            <person name="Moy G.W."/>
            <person name="Vacquier V.D."/>
        </authorList>
    </citation>
    <scope>NUCLEOTIDE SEQUENCE [LARGE SCALE GENOMIC DNA]</scope>
    <source>
        <strain evidence="7">124861</strain>
    </source>
</reference>
<dbReference type="GO" id="GO:0045004">
    <property type="term" value="P:DNA replication proofreading"/>
    <property type="evidence" value="ECO:0007669"/>
    <property type="project" value="TreeGrafter"/>
</dbReference>
<organism evidence="6 7">
    <name type="scientific">Neisseria dumasiana</name>
    <dbReference type="NCBI Taxonomy" id="1931275"/>
    <lineage>
        <taxon>Bacteria</taxon>
        <taxon>Pseudomonadati</taxon>
        <taxon>Pseudomonadota</taxon>
        <taxon>Betaproteobacteria</taxon>
        <taxon>Neisseriales</taxon>
        <taxon>Neisseriaceae</taxon>
        <taxon>Neisseria</taxon>
    </lineage>
</organism>
<dbReference type="NCBIfam" id="TIGR00573">
    <property type="entry name" value="dnaq"/>
    <property type="match status" value="1"/>
</dbReference>
<feature type="domain" description="Exonuclease" evidence="5">
    <location>
        <begin position="20"/>
        <end position="184"/>
    </location>
</feature>
<evidence type="ECO:0000256" key="1">
    <source>
        <dbReference type="ARBA" id="ARBA00012417"/>
    </source>
</evidence>
<comment type="subunit">
    <text evidence="3">DNA polymerase III contains a core (composed of alpha, epsilon and theta chains) that associates with a tau subunit. This core dimerizes to form the POLIII' complex. PolIII' associates with the gamma complex (composed of gamma, delta, delta', psi and chi chains) and with the beta chain to form the complete DNA polymerase III complex.</text>
</comment>
<dbReference type="GO" id="GO:0008408">
    <property type="term" value="F:3'-5' exonuclease activity"/>
    <property type="evidence" value="ECO:0007669"/>
    <property type="project" value="TreeGrafter"/>
</dbReference>
<evidence type="ECO:0000259" key="5">
    <source>
        <dbReference type="SMART" id="SM00479"/>
    </source>
</evidence>
<dbReference type="STRING" id="1931275.BV914_11240"/>
<dbReference type="FunFam" id="3.30.420.10:FF:000045">
    <property type="entry name" value="3'-5' exonuclease DinG"/>
    <property type="match status" value="1"/>
</dbReference>
<dbReference type="SUPFAM" id="SSF53098">
    <property type="entry name" value="Ribonuclease H-like"/>
    <property type="match status" value="1"/>
</dbReference>
<dbReference type="PANTHER" id="PTHR30231">
    <property type="entry name" value="DNA POLYMERASE III SUBUNIT EPSILON"/>
    <property type="match status" value="1"/>
</dbReference>
<evidence type="ECO:0000256" key="4">
    <source>
        <dbReference type="ARBA" id="ARBA00049244"/>
    </source>
</evidence>
<comment type="caution">
    <text evidence="6">The sequence shown here is derived from an EMBL/GenBank/DDBJ whole genome shotgun (WGS) entry which is preliminary data.</text>
</comment>
<comment type="catalytic activity">
    <reaction evidence="4">
        <text>DNA(n) + a 2'-deoxyribonucleoside 5'-triphosphate = DNA(n+1) + diphosphate</text>
        <dbReference type="Rhea" id="RHEA:22508"/>
        <dbReference type="Rhea" id="RHEA-COMP:17339"/>
        <dbReference type="Rhea" id="RHEA-COMP:17340"/>
        <dbReference type="ChEBI" id="CHEBI:33019"/>
        <dbReference type="ChEBI" id="CHEBI:61560"/>
        <dbReference type="ChEBI" id="CHEBI:173112"/>
        <dbReference type="EC" id="2.7.7.7"/>
    </reaction>
</comment>
<dbReference type="InterPro" id="IPR013520">
    <property type="entry name" value="Ribonucl_H"/>
</dbReference>